<dbReference type="STRING" id="1437059.A6A05_01305"/>
<dbReference type="Pfam" id="PF05239">
    <property type="entry name" value="PRC"/>
    <property type="match status" value="1"/>
</dbReference>
<evidence type="ECO:0000313" key="3">
    <source>
        <dbReference type="Proteomes" id="UP000078543"/>
    </source>
</evidence>
<dbReference type="PANTHER" id="PTHR36505">
    <property type="entry name" value="BLR1072 PROTEIN"/>
    <property type="match status" value="1"/>
</dbReference>
<dbReference type="Gene3D" id="2.30.30.240">
    <property type="entry name" value="PRC-barrel domain"/>
    <property type="match status" value="1"/>
</dbReference>
<dbReference type="PANTHER" id="PTHR36505:SF1">
    <property type="entry name" value="BLR1072 PROTEIN"/>
    <property type="match status" value="1"/>
</dbReference>
<name>A0A178MRC7_9PROT</name>
<evidence type="ECO:0000259" key="1">
    <source>
        <dbReference type="Pfam" id="PF05239"/>
    </source>
</evidence>
<sequence length="120" mass="12682">MMTVASVTVSAPAFAQGAPQVISAMDVKSVAMGYRGTKIVGSSINNDKGETIGKIDDMIISKDQRALFAIISVGGYLGIGDKLIAVRYEDLHPTKDDKGFSLPGATKDSLKALPEFVYAK</sequence>
<dbReference type="OrthoDB" id="8021018at2"/>
<evidence type="ECO:0000313" key="2">
    <source>
        <dbReference type="EMBL" id="OAN51527.1"/>
    </source>
</evidence>
<dbReference type="AlphaFoldDB" id="A0A178MRC7"/>
<comment type="caution">
    <text evidence="2">The sequence shown here is derived from an EMBL/GenBank/DDBJ whole genome shotgun (WGS) entry which is preliminary data.</text>
</comment>
<gene>
    <name evidence="2" type="ORF">A6A05_01305</name>
</gene>
<keyword evidence="3" id="KW-1185">Reference proteome</keyword>
<reference evidence="2 3" key="1">
    <citation type="submission" date="2016-04" db="EMBL/GenBank/DDBJ databases">
        <title>Draft genome sequence of freshwater magnetotactic bacteria Magnetospirillum marisnigri SP-1 and Magnetospirillum moscoviense BB-1.</title>
        <authorList>
            <person name="Koziaeva V."/>
            <person name="Dziuba M.V."/>
            <person name="Ivanov T.M."/>
            <person name="Kuznetsov B."/>
            <person name="Grouzdev D.S."/>
        </authorList>
    </citation>
    <scope>NUCLEOTIDE SEQUENCE [LARGE SCALE GENOMIC DNA]</scope>
    <source>
        <strain evidence="2 3">BB-1</strain>
    </source>
</reference>
<feature type="domain" description="PRC-barrel" evidence="1">
    <location>
        <begin position="34"/>
        <end position="89"/>
    </location>
</feature>
<organism evidence="2 3">
    <name type="scientific">Magnetospirillum moscoviense</name>
    <dbReference type="NCBI Taxonomy" id="1437059"/>
    <lineage>
        <taxon>Bacteria</taxon>
        <taxon>Pseudomonadati</taxon>
        <taxon>Pseudomonadota</taxon>
        <taxon>Alphaproteobacteria</taxon>
        <taxon>Rhodospirillales</taxon>
        <taxon>Rhodospirillaceae</taxon>
        <taxon>Magnetospirillum</taxon>
    </lineage>
</organism>
<dbReference type="InterPro" id="IPR011033">
    <property type="entry name" value="PRC_barrel-like_sf"/>
</dbReference>
<dbReference type="EMBL" id="LWQU01000130">
    <property type="protein sequence ID" value="OAN51527.1"/>
    <property type="molecule type" value="Genomic_DNA"/>
</dbReference>
<accession>A0A178MRC7</accession>
<dbReference type="Proteomes" id="UP000078543">
    <property type="component" value="Unassembled WGS sequence"/>
</dbReference>
<proteinExistence type="predicted"/>
<dbReference type="InterPro" id="IPR027275">
    <property type="entry name" value="PRC-brl_dom"/>
</dbReference>
<dbReference type="SUPFAM" id="SSF50346">
    <property type="entry name" value="PRC-barrel domain"/>
    <property type="match status" value="1"/>
</dbReference>
<protein>
    <recommendedName>
        <fullName evidence="1">PRC-barrel domain-containing protein</fullName>
    </recommendedName>
</protein>